<gene>
    <name evidence="2" type="ORF">RSE6_13102</name>
</gene>
<evidence type="ECO:0000313" key="2">
    <source>
        <dbReference type="EMBL" id="CZT51887.1"/>
    </source>
</evidence>
<reference evidence="3" key="1">
    <citation type="submission" date="2016-03" db="EMBL/GenBank/DDBJ databases">
        <authorList>
            <person name="Guldener U."/>
        </authorList>
    </citation>
    <scope>NUCLEOTIDE SEQUENCE [LARGE SCALE GENOMIC DNA]</scope>
</reference>
<name>A0A1E1MS26_RHYSE</name>
<accession>A0A1E1MS26</accession>
<evidence type="ECO:0000256" key="1">
    <source>
        <dbReference type="SAM" id="SignalP"/>
    </source>
</evidence>
<protein>
    <submittedName>
        <fullName evidence="2">Uncharacterized protein</fullName>
    </submittedName>
</protein>
<dbReference type="EMBL" id="FJVC01000515">
    <property type="protein sequence ID" value="CZT51887.1"/>
    <property type="molecule type" value="Genomic_DNA"/>
</dbReference>
<keyword evidence="3" id="KW-1185">Reference proteome</keyword>
<dbReference type="AlphaFoldDB" id="A0A1E1MS26"/>
<dbReference type="Proteomes" id="UP000177625">
    <property type="component" value="Unassembled WGS sequence"/>
</dbReference>
<feature type="signal peptide" evidence="1">
    <location>
        <begin position="1"/>
        <end position="20"/>
    </location>
</feature>
<keyword evidence="1" id="KW-0732">Signal</keyword>
<proteinExistence type="predicted"/>
<feature type="chain" id="PRO_5009448648" evidence="1">
    <location>
        <begin position="21"/>
        <end position="94"/>
    </location>
</feature>
<evidence type="ECO:0000313" key="3">
    <source>
        <dbReference type="Proteomes" id="UP000177625"/>
    </source>
</evidence>
<organism evidence="2 3">
    <name type="scientific">Rhynchosporium secalis</name>
    <name type="common">Barley scald fungus</name>
    <dbReference type="NCBI Taxonomy" id="38038"/>
    <lineage>
        <taxon>Eukaryota</taxon>
        <taxon>Fungi</taxon>
        <taxon>Dikarya</taxon>
        <taxon>Ascomycota</taxon>
        <taxon>Pezizomycotina</taxon>
        <taxon>Leotiomycetes</taxon>
        <taxon>Helotiales</taxon>
        <taxon>Ploettnerulaceae</taxon>
        <taxon>Rhynchosporium</taxon>
    </lineage>
</organism>
<sequence length="94" mass="9371">MQFHAAVPLALSMLLTSTYAAPFFWPVVHVDAVHDYVSHIKAGAKGVSTAGGIVDAVAKGLGAGQAGGIVQTVADGLKAGGKAAARSEPVGDDE</sequence>